<sequence>MSAALWCSSEGRRVEELNKEVVTADTWRHRQGVRCLGRAIAGQDAALLVVDASQGLAGLRLSLDAGQGLLWEHMCVEGRTTQPYPCAAVAMQWSVKRGRS</sequence>
<proteinExistence type="predicted"/>
<reference evidence="1 2" key="1">
    <citation type="submission" date="2020-02" db="EMBL/GenBank/DDBJ databases">
        <title>Draft genome sequence of Haematococcus lacustris strain NIES-144.</title>
        <authorList>
            <person name="Morimoto D."/>
            <person name="Nakagawa S."/>
            <person name="Yoshida T."/>
            <person name="Sawayama S."/>
        </authorList>
    </citation>
    <scope>NUCLEOTIDE SEQUENCE [LARGE SCALE GENOMIC DNA]</scope>
    <source>
        <strain evidence="1 2">NIES-144</strain>
    </source>
</reference>
<evidence type="ECO:0000313" key="2">
    <source>
        <dbReference type="Proteomes" id="UP000485058"/>
    </source>
</evidence>
<comment type="caution">
    <text evidence="1">The sequence shown here is derived from an EMBL/GenBank/DDBJ whole genome shotgun (WGS) entry which is preliminary data.</text>
</comment>
<name>A0A699ZEI2_HAELA</name>
<gene>
    <name evidence="1" type="ORF">HaLaN_14238</name>
</gene>
<accession>A0A699ZEI2</accession>
<dbReference type="EMBL" id="BLLF01001170">
    <property type="protein sequence ID" value="GFH17576.1"/>
    <property type="molecule type" value="Genomic_DNA"/>
</dbReference>
<protein>
    <submittedName>
        <fullName evidence="1">Uncharacterized protein</fullName>
    </submittedName>
</protein>
<keyword evidence="2" id="KW-1185">Reference proteome</keyword>
<dbReference type="AlphaFoldDB" id="A0A699ZEI2"/>
<organism evidence="1 2">
    <name type="scientific">Haematococcus lacustris</name>
    <name type="common">Green alga</name>
    <name type="synonym">Haematococcus pluvialis</name>
    <dbReference type="NCBI Taxonomy" id="44745"/>
    <lineage>
        <taxon>Eukaryota</taxon>
        <taxon>Viridiplantae</taxon>
        <taxon>Chlorophyta</taxon>
        <taxon>core chlorophytes</taxon>
        <taxon>Chlorophyceae</taxon>
        <taxon>CS clade</taxon>
        <taxon>Chlamydomonadales</taxon>
        <taxon>Haematococcaceae</taxon>
        <taxon>Haematococcus</taxon>
    </lineage>
</organism>
<dbReference type="Proteomes" id="UP000485058">
    <property type="component" value="Unassembled WGS sequence"/>
</dbReference>
<evidence type="ECO:0000313" key="1">
    <source>
        <dbReference type="EMBL" id="GFH17576.1"/>
    </source>
</evidence>